<evidence type="ECO:0000256" key="3">
    <source>
        <dbReference type="ARBA" id="ARBA00022670"/>
    </source>
</evidence>
<keyword evidence="8" id="KW-1185">Reference proteome</keyword>
<dbReference type="InterPro" id="IPR023367">
    <property type="entry name" value="Peptidase_M42_dom2"/>
</dbReference>
<protein>
    <submittedName>
        <fullName evidence="7">Aminopeptidase YsdC</fullName>
        <ecNumber evidence="7">3.4.11.-</ecNumber>
    </submittedName>
</protein>
<evidence type="ECO:0000256" key="5">
    <source>
        <dbReference type="ARBA" id="ARBA00022801"/>
    </source>
</evidence>
<comment type="similarity">
    <text evidence="1 6">Belongs to the peptidase M42 family.</text>
</comment>
<dbReference type="Proteomes" id="UP000609651">
    <property type="component" value="Unassembled WGS sequence"/>
</dbReference>
<evidence type="ECO:0000256" key="2">
    <source>
        <dbReference type="ARBA" id="ARBA00022438"/>
    </source>
</evidence>
<gene>
    <name evidence="7" type="primary">ysdC</name>
    <name evidence="7" type="ORF">LzC2_13040</name>
</gene>
<dbReference type="PANTHER" id="PTHR32481">
    <property type="entry name" value="AMINOPEPTIDASE"/>
    <property type="match status" value="1"/>
</dbReference>
<dbReference type="SUPFAM" id="SSF53187">
    <property type="entry name" value="Zn-dependent exopeptidases"/>
    <property type="match status" value="1"/>
</dbReference>
<accession>A0ABX1VCT7</accession>
<evidence type="ECO:0000313" key="7">
    <source>
        <dbReference type="EMBL" id="NNJ25236.1"/>
    </source>
</evidence>
<dbReference type="GO" id="GO:0004177">
    <property type="term" value="F:aminopeptidase activity"/>
    <property type="evidence" value="ECO:0007669"/>
    <property type="project" value="UniProtKB-KW"/>
</dbReference>
<proteinExistence type="inferred from homology"/>
<dbReference type="InterPro" id="IPR008007">
    <property type="entry name" value="Peptidase_M42"/>
</dbReference>
<sequence>MTDDAREFLDRLLLTPGTSGYEEGIQAVVGEYAAGWAKVSTDWHGNLTAAVNAGEDGLGADKLRVMLAGHCDQIGLVVQHIDDQGFLRVSAVGGWDVQTLIGQAVEVHGADGPVAGVIARKAIHLLSQDERKQVPEVKDLWVDLGVEGKAEALELVAVGDPVTLRLGYRALRGGVLAGPAMDDRVGVWVIVEAARRAAARKPEAAIFAVSTVQEEIGLRGAKTAAHRIDPHVGIAVDVTHASDCPTVEKGEVGDVRIGRGPVAFRGPNINTPLFRSLVQLGEEHELPVQVSALSRGASNDGNAIQLTRGGPATGIVGIPLRYMHSPVEVISMDDLDAAADLLCEFCLSLSSDSDFTPGVDRL</sequence>
<dbReference type="PIRSF" id="PIRSF001123">
    <property type="entry name" value="PepA_GA"/>
    <property type="match status" value="1"/>
</dbReference>
<name>A0ABX1VCT7_9PLAN</name>
<evidence type="ECO:0000256" key="6">
    <source>
        <dbReference type="PIRNR" id="PIRNR001123"/>
    </source>
</evidence>
<keyword evidence="2 7" id="KW-0031">Aminopeptidase</keyword>
<evidence type="ECO:0000256" key="4">
    <source>
        <dbReference type="ARBA" id="ARBA00022723"/>
    </source>
</evidence>
<dbReference type="EMBL" id="WTPX01000029">
    <property type="protein sequence ID" value="NNJ25236.1"/>
    <property type="molecule type" value="Genomic_DNA"/>
</dbReference>
<organism evidence="7 8">
    <name type="scientific">Alienimonas chondri</name>
    <dbReference type="NCBI Taxonomy" id="2681879"/>
    <lineage>
        <taxon>Bacteria</taxon>
        <taxon>Pseudomonadati</taxon>
        <taxon>Planctomycetota</taxon>
        <taxon>Planctomycetia</taxon>
        <taxon>Planctomycetales</taxon>
        <taxon>Planctomycetaceae</taxon>
        <taxon>Alienimonas</taxon>
    </lineage>
</organism>
<comment type="caution">
    <text evidence="7">The sequence shown here is derived from an EMBL/GenBank/DDBJ whole genome shotgun (WGS) entry which is preliminary data.</text>
</comment>
<dbReference type="Gene3D" id="3.40.630.10">
    <property type="entry name" value="Zn peptidases"/>
    <property type="match status" value="1"/>
</dbReference>
<evidence type="ECO:0000256" key="1">
    <source>
        <dbReference type="ARBA" id="ARBA00006272"/>
    </source>
</evidence>
<dbReference type="SUPFAM" id="SSF101821">
    <property type="entry name" value="Aminopeptidase/glucanase lid domain"/>
    <property type="match status" value="1"/>
</dbReference>
<keyword evidence="3" id="KW-0645">Protease</keyword>
<dbReference type="EC" id="3.4.11.-" evidence="7"/>
<dbReference type="PANTHER" id="PTHR32481:SF20">
    <property type="entry name" value="AMINOPEPTIDASE YSDC"/>
    <property type="match status" value="1"/>
</dbReference>
<evidence type="ECO:0000313" key="8">
    <source>
        <dbReference type="Proteomes" id="UP000609651"/>
    </source>
</evidence>
<reference evidence="7 8" key="1">
    <citation type="journal article" date="2020" name="Syst. Appl. Microbiol.">
        <title>Alienimonas chondri sp. nov., a novel planctomycete isolated from the biofilm of the red alga Chondrus crispus.</title>
        <authorList>
            <person name="Vitorino I."/>
            <person name="Albuquerque L."/>
            <person name="Wiegand S."/>
            <person name="Kallscheuer N."/>
            <person name="da Costa M.S."/>
            <person name="Lobo-da-Cunha A."/>
            <person name="Jogler C."/>
            <person name="Lage O.M."/>
        </authorList>
    </citation>
    <scope>NUCLEOTIDE SEQUENCE [LARGE SCALE GENOMIC DNA]</scope>
    <source>
        <strain evidence="7 8">LzC2</strain>
    </source>
</reference>
<dbReference type="InterPro" id="IPR051464">
    <property type="entry name" value="Peptidase_M42_aminopept"/>
</dbReference>
<keyword evidence="5 7" id="KW-0378">Hydrolase</keyword>
<dbReference type="Pfam" id="PF05343">
    <property type="entry name" value="Peptidase_M42"/>
    <property type="match status" value="1"/>
</dbReference>
<dbReference type="Gene3D" id="2.40.30.40">
    <property type="entry name" value="Peptidase M42, domain 2"/>
    <property type="match status" value="1"/>
</dbReference>
<keyword evidence="4" id="KW-0479">Metal-binding</keyword>